<dbReference type="EMBL" id="CACVBM020001411">
    <property type="protein sequence ID" value="CAA7049280.1"/>
    <property type="molecule type" value="Genomic_DNA"/>
</dbReference>
<feature type="signal peptide" evidence="1">
    <location>
        <begin position="1"/>
        <end position="26"/>
    </location>
</feature>
<feature type="chain" id="PRO_5025451768" evidence="1">
    <location>
        <begin position="27"/>
        <end position="73"/>
    </location>
</feature>
<accession>A0A6D2KBS5</accession>
<comment type="caution">
    <text evidence="2">The sequence shown here is derived from an EMBL/GenBank/DDBJ whole genome shotgun (WGS) entry which is preliminary data.</text>
</comment>
<keyword evidence="1" id="KW-0732">Signal</keyword>
<sequence>CAQLEQLPQALCFLLLKALFRLLVLPSDYSDLLLVHLRSSPPVLLRHKLRIPDKCTPNAMEMQNAILKLNDPK</sequence>
<keyword evidence="3" id="KW-1185">Reference proteome</keyword>
<dbReference type="Proteomes" id="UP000467841">
    <property type="component" value="Unassembled WGS sequence"/>
</dbReference>
<gene>
    <name evidence="2" type="ORF">MERR_LOCUS36515</name>
</gene>
<evidence type="ECO:0000313" key="3">
    <source>
        <dbReference type="Proteomes" id="UP000467841"/>
    </source>
</evidence>
<evidence type="ECO:0000256" key="1">
    <source>
        <dbReference type="SAM" id="SignalP"/>
    </source>
</evidence>
<protein>
    <submittedName>
        <fullName evidence="2">Uncharacterized protein</fullName>
    </submittedName>
</protein>
<feature type="non-terminal residue" evidence="2">
    <location>
        <position position="1"/>
    </location>
</feature>
<proteinExistence type="predicted"/>
<name>A0A6D2KBS5_9BRAS</name>
<evidence type="ECO:0000313" key="2">
    <source>
        <dbReference type="EMBL" id="CAA7049280.1"/>
    </source>
</evidence>
<dbReference type="AlphaFoldDB" id="A0A6D2KBS5"/>
<organism evidence="2 3">
    <name type="scientific">Microthlaspi erraticum</name>
    <dbReference type="NCBI Taxonomy" id="1685480"/>
    <lineage>
        <taxon>Eukaryota</taxon>
        <taxon>Viridiplantae</taxon>
        <taxon>Streptophyta</taxon>
        <taxon>Embryophyta</taxon>
        <taxon>Tracheophyta</taxon>
        <taxon>Spermatophyta</taxon>
        <taxon>Magnoliopsida</taxon>
        <taxon>eudicotyledons</taxon>
        <taxon>Gunneridae</taxon>
        <taxon>Pentapetalae</taxon>
        <taxon>rosids</taxon>
        <taxon>malvids</taxon>
        <taxon>Brassicales</taxon>
        <taxon>Brassicaceae</taxon>
        <taxon>Coluteocarpeae</taxon>
        <taxon>Microthlaspi</taxon>
    </lineage>
</organism>
<reference evidence="2" key="1">
    <citation type="submission" date="2020-01" db="EMBL/GenBank/DDBJ databases">
        <authorList>
            <person name="Mishra B."/>
        </authorList>
    </citation>
    <scope>NUCLEOTIDE SEQUENCE [LARGE SCALE GENOMIC DNA]</scope>
</reference>